<feature type="chain" id="PRO_5047375539" evidence="1">
    <location>
        <begin position="18"/>
        <end position="242"/>
    </location>
</feature>
<protein>
    <submittedName>
        <fullName evidence="2">Uncharacterized protein YggE</fullName>
    </submittedName>
</protein>
<dbReference type="PANTHER" id="PTHR34387:SF2">
    <property type="entry name" value="SLR1258 PROTEIN"/>
    <property type="match status" value="1"/>
</dbReference>
<gene>
    <name evidence="2" type="ORF">J2W69_002790</name>
</gene>
<feature type="signal peptide" evidence="1">
    <location>
        <begin position="1"/>
        <end position="17"/>
    </location>
</feature>
<sequence>MKKLIGFCLLLSQPVLANVIPTEPHIYVEGYAEQLVYPDMVKTTVDITELDMDPELAKQKVEQKASDLLLALQPLGIGKEQISASPLSIEVEHNYENKKKILQGTRVGWTVEITLPEPAKYSRLMDVLVKSGINDILNSVGVIKDQRAIKKQVAMLALKEARQKAEDMAATQGKKIKDVYSISEFKTRSDDQYSLTPTQSIDGALSNISYDAVSVSGARRQAVFEISAMKASAVVYVVYTLK</sequence>
<evidence type="ECO:0000313" key="2">
    <source>
        <dbReference type="EMBL" id="MDR7121833.1"/>
    </source>
</evidence>
<dbReference type="Proteomes" id="UP001257909">
    <property type="component" value="Unassembled WGS sequence"/>
</dbReference>
<dbReference type="RefSeq" id="WP_310279479.1">
    <property type="nucleotide sequence ID" value="NZ_JAVDWR010000009.1"/>
</dbReference>
<dbReference type="Pfam" id="PF04402">
    <property type="entry name" value="SIMPL"/>
    <property type="match status" value="1"/>
</dbReference>
<dbReference type="Gene3D" id="3.30.70.2970">
    <property type="entry name" value="Protein of unknown function (DUF541), domain 2"/>
    <property type="match status" value="1"/>
</dbReference>
<proteinExistence type="predicted"/>
<dbReference type="InterPro" id="IPR052022">
    <property type="entry name" value="26kDa_periplasmic_antigen"/>
</dbReference>
<dbReference type="EMBL" id="JAVDWR010000009">
    <property type="protein sequence ID" value="MDR7121833.1"/>
    <property type="molecule type" value="Genomic_DNA"/>
</dbReference>
<dbReference type="InterPro" id="IPR007497">
    <property type="entry name" value="SIMPL/DUF541"/>
</dbReference>
<organism evidence="2 3">
    <name type="scientific">Rheinheimera soli</name>
    <dbReference type="NCBI Taxonomy" id="443616"/>
    <lineage>
        <taxon>Bacteria</taxon>
        <taxon>Pseudomonadati</taxon>
        <taxon>Pseudomonadota</taxon>
        <taxon>Gammaproteobacteria</taxon>
        <taxon>Chromatiales</taxon>
        <taxon>Chromatiaceae</taxon>
        <taxon>Rheinheimera</taxon>
    </lineage>
</organism>
<keyword evidence="3" id="KW-1185">Reference proteome</keyword>
<evidence type="ECO:0000313" key="3">
    <source>
        <dbReference type="Proteomes" id="UP001257909"/>
    </source>
</evidence>
<evidence type="ECO:0000256" key="1">
    <source>
        <dbReference type="SAM" id="SignalP"/>
    </source>
</evidence>
<name>A0ABU1W262_9GAMM</name>
<comment type="caution">
    <text evidence="2">The sequence shown here is derived from an EMBL/GenBank/DDBJ whole genome shotgun (WGS) entry which is preliminary data.</text>
</comment>
<accession>A0ABU1W262</accession>
<dbReference type="PANTHER" id="PTHR34387">
    <property type="entry name" value="SLR1258 PROTEIN"/>
    <property type="match status" value="1"/>
</dbReference>
<keyword evidence="1" id="KW-0732">Signal</keyword>
<dbReference type="Gene3D" id="3.30.110.170">
    <property type="entry name" value="Protein of unknown function (DUF541), domain 1"/>
    <property type="match status" value="1"/>
</dbReference>
<reference evidence="2 3" key="1">
    <citation type="submission" date="2023-07" db="EMBL/GenBank/DDBJ databases">
        <title>Sorghum-associated microbial communities from plants grown in Nebraska, USA.</title>
        <authorList>
            <person name="Schachtman D."/>
        </authorList>
    </citation>
    <scope>NUCLEOTIDE SEQUENCE [LARGE SCALE GENOMIC DNA]</scope>
    <source>
        <strain evidence="2 3">4138</strain>
    </source>
</reference>